<sequence>MAQGGFIRLFMRLNNPQALITGNPLRAPSGTLQKERTRLLEATNAQGAYVTVSSVGKYFTRGGKISLDKYLGCSYIWGVKQSYRG</sequence>
<dbReference type="EMBL" id="LAZR01011318">
    <property type="protein sequence ID" value="KKM62319.1"/>
    <property type="molecule type" value="Genomic_DNA"/>
</dbReference>
<comment type="caution">
    <text evidence="1">The sequence shown here is derived from an EMBL/GenBank/DDBJ whole genome shotgun (WGS) entry which is preliminary data.</text>
</comment>
<protein>
    <submittedName>
        <fullName evidence="1">Uncharacterized protein</fullName>
    </submittedName>
</protein>
<proteinExistence type="predicted"/>
<reference evidence="1" key="1">
    <citation type="journal article" date="2015" name="Nature">
        <title>Complex archaea that bridge the gap between prokaryotes and eukaryotes.</title>
        <authorList>
            <person name="Spang A."/>
            <person name="Saw J.H."/>
            <person name="Jorgensen S.L."/>
            <person name="Zaremba-Niedzwiedzka K."/>
            <person name="Martijn J."/>
            <person name="Lind A.E."/>
            <person name="van Eijk R."/>
            <person name="Schleper C."/>
            <person name="Guy L."/>
            <person name="Ettema T.J."/>
        </authorList>
    </citation>
    <scope>NUCLEOTIDE SEQUENCE</scope>
</reference>
<gene>
    <name evidence="1" type="ORF">LCGC14_1522840</name>
</gene>
<name>A0A0F9IY59_9ZZZZ</name>
<organism evidence="1">
    <name type="scientific">marine sediment metagenome</name>
    <dbReference type="NCBI Taxonomy" id="412755"/>
    <lineage>
        <taxon>unclassified sequences</taxon>
        <taxon>metagenomes</taxon>
        <taxon>ecological metagenomes</taxon>
    </lineage>
</organism>
<dbReference type="AlphaFoldDB" id="A0A0F9IY59"/>
<accession>A0A0F9IY59</accession>
<evidence type="ECO:0000313" key="1">
    <source>
        <dbReference type="EMBL" id="KKM62319.1"/>
    </source>
</evidence>